<keyword evidence="2" id="KW-1185">Reference proteome</keyword>
<evidence type="ECO:0000313" key="2">
    <source>
        <dbReference type="Proteomes" id="UP001597521"/>
    </source>
</evidence>
<dbReference type="Proteomes" id="UP001597521">
    <property type="component" value="Unassembled WGS sequence"/>
</dbReference>
<dbReference type="Pfam" id="PF08837">
    <property type="entry name" value="DUF1810"/>
    <property type="match status" value="1"/>
</dbReference>
<dbReference type="EMBL" id="JBHUNP010000001">
    <property type="protein sequence ID" value="MFD2647966.1"/>
    <property type="molecule type" value="Genomic_DNA"/>
</dbReference>
<dbReference type="RefSeq" id="WP_386833016.1">
    <property type="nucleotide sequence ID" value="NZ_JBHUNP010000001.1"/>
</dbReference>
<dbReference type="PIRSF" id="PIRSF008546">
    <property type="entry name" value="UCP008546"/>
    <property type="match status" value="1"/>
</dbReference>
<accession>A0ABW5QKT9</accession>
<comment type="caution">
    <text evidence="1">The sequence shown here is derived from an EMBL/GenBank/DDBJ whole genome shotgun (WGS) entry which is preliminary data.</text>
</comment>
<reference evidence="2" key="1">
    <citation type="journal article" date="2019" name="Int. J. Syst. Evol. Microbiol.">
        <title>The Global Catalogue of Microorganisms (GCM) 10K type strain sequencing project: providing services to taxonomists for standard genome sequencing and annotation.</title>
        <authorList>
            <consortium name="The Broad Institute Genomics Platform"/>
            <consortium name="The Broad Institute Genome Sequencing Center for Infectious Disease"/>
            <person name="Wu L."/>
            <person name="Ma J."/>
        </authorList>
    </citation>
    <scope>NUCLEOTIDE SEQUENCE [LARGE SCALE GENOMIC DNA]</scope>
    <source>
        <strain evidence="2">CCM 7427</strain>
    </source>
</reference>
<name>A0ABW5QKT9_9HYPH</name>
<protein>
    <submittedName>
        <fullName evidence="1">DUF1810 domain-containing protein</fullName>
    </submittedName>
</protein>
<evidence type="ECO:0000313" key="1">
    <source>
        <dbReference type="EMBL" id="MFD2647966.1"/>
    </source>
</evidence>
<organism evidence="1 2">
    <name type="scientific">Devosia albogilva</name>
    <dbReference type="NCBI Taxonomy" id="429726"/>
    <lineage>
        <taxon>Bacteria</taxon>
        <taxon>Pseudomonadati</taxon>
        <taxon>Pseudomonadota</taxon>
        <taxon>Alphaproteobacteria</taxon>
        <taxon>Hyphomicrobiales</taxon>
        <taxon>Devosiaceae</taxon>
        <taxon>Devosia</taxon>
    </lineage>
</organism>
<dbReference type="InterPro" id="IPR036287">
    <property type="entry name" value="Rv1873-like_sf"/>
</dbReference>
<dbReference type="Gene3D" id="1.25.40.380">
    <property type="entry name" value="Protein of unknown function DUF1810"/>
    <property type="match status" value="1"/>
</dbReference>
<gene>
    <name evidence="1" type="ORF">ACFSX5_09200</name>
</gene>
<sequence>MSERDEAALAALFLEAQNQVYPDVLAELRAGRKRTHWMWFVFPQLAGLGQSEMARRYALGSVAEARNYFTHAVLAARLVECTEAVLLHAPASAAPRSLNEIFGSPDDLKFHSSMTLFHRAAPEAGVFERALQSFFGGNEDERTLGLLRTSAG</sequence>
<proteinExistence type="predicted"/>
<dbReference type="InterPro" id="IPR014937">
    <property type="entry name" value="DUF1810"/>
</dbReference>
<dbReference type="SUPFAM" id="SSF140736">
    <property type="entry name" value="Rv1873-like"/>
    <property type="match status" value="1"/>
</dbReference>